<proteinExistence type="predicted"/>
<dbReference type="SUPFAM" id="SSF75011">
    <property type="entry name" value="3-carboxy-cis,cis-mucoante lactonizing enzyme"/>
    <property type="match status" value="1"/>
</dbReference>
<accession>A0ABP9VE72</accession>
<organism evidence="1 2">
    <name type="scientific">Deinococcus xinjiangensis</name>
    <dbReference type="NCBI Taxonomy" id="457454"/>
    <lineage>
        <taxon>Bacteria</taxon>
        <taxon>Thermotogati</taxon>
        <taxon>Deinococcota</taxon>
        <taxon>Deinococci</taxon>
        <taxon>Deinococcales</taxon>
        <taxon>Deinococcaceae</taxon>
        <taxon>Deinococcus</taxon>
    </lineage>
</organism>
<dbReference type="Gene3D" id="2.130.10.10">
    <property type="entry name" value="YVTN repeat-like/Quinoprotein amine dehydrogenase"/>
    <property type="match status" value="2"/>
</dbReference>
<evidence type="ECO:0008006" key="3">
    <source>
        <dbReference type="Google" id="ProtNLM"/>
    </source>
</evidence>
<evidence type="ECO:0000313" key="2">
    <source>
        <dbReference type="Proteomes" id="UP001458946"/>
    </source>
</evidence>
<gene>
    <name evidence="1" type="ORF">Dxin01_02279</name>
</gene>
<keyword evidence="2" id="KW-1185">Reference proteome</keyword>
<sequence>MLPAAHALSLTPVARVTVAGPAAPTALVALPDGSRVLCLGSRWVQLGGIGVGRMGATFGPCGGLSLSSSGKRLLSVTPSEFAVWNVSDGSKVTSQAAPDALGRVGFLNDDTVLVGTTAGVDSVNLATGTRQAVKQGGVSALLVAPDGKRAVISDGKMVQLVALPTFEILSATPCDTGCTVKNANFSPDGRTAAVLVGDTLIGLREGMPSNTVLRHVDAAVGLPQPDNTVLTFTKEGVESHDLQTGRREKVLLAGGVQPSAALQSGGRLLFFSDKGELLDTDSAGGDVRRLALPAALTGGGLSSSGAPYTLSAGGLSLDSKPVAGNFWGVQTANKSTWALRSAGDGGLQVGLLSAEKFAPLPSLRTATHLSVNFWGNHAAVWDNETLNVVSQPKNKVIASLKLPLKGAEVTLSPDAARAYVIAGDPKAESFVVTLANGKRFPLPYTLAGGRPTGIQISGKGVVALAATRDNVTLYRPNEKQSFASLEGRGEQARFSPDSKWLALPFYNRVDIVNAETGRVEASTPPLADLPSFVAWSADSKKLAVGASLLNELRSVTMFELK</sequence>
<dbReference type="PANTHER" id="PTHR47197:SF3">
    <property type="entry name" value="DIHYDRO-HEME D1 DEHYDROGENASE"/>
    <property type="match status" value="1"/>
</dbReference>
<dbReference type="Proteomes" id="UP001458946">
    <property type="component" value="Unassembled WGS sequence"/>
</dbReference>
<comment type="caution">
    <text evidence="1">The sequence shown here is derived from an EMBL/GenBank/DDBJ whole genome shotgun (WGS) entry which is preliminary data.</text>
</comment>
<name>A0ABP9VE72_9DEIO</name>
<evidence type="ECO:0000313" key="1">
    <source>
        <dbReference type="EMBL" id="GAA5502535.1"/>
    </source>
</evidence>
<dbReference type="SUPFAM" id="SSF69322">
    <property type="entry name" value="Tricorn protease domain 2"/>
    <property type="match status" value="1"/>
</dbReference>
<dbReference type="InterPro" id="IPR051200">
    <property type="entry name" value="Host-pathogen_enzymatic-act"/>
</dbReference>
<dbReference type="PANTHER" id="PTHR47197">
    <property type="entry name" value="PROTEIN NIRF"/>
    <property type="match status" value="1"/>
</dbReference>
<protein>
    <recommendedName>
        <fullName evidence="3">WD40 repeat domain-containing protein</fullName>
    </recommendedName>
</protein>
<dbReference type="EMBL" id="BAABRN010000025">
    <property type="protein sequence ID" value="GAA5502535.1"/>
    <property type="molecule type" value="Genomic_DNA"/>
</dbReference>
<reference evidence="1 2" key="1">
    <citation type="submission" date="2024-02" db="EMBL/GenBank/DDBJ databases">
        <title>Deinococcus xinjiangensis NBRC 107630.</title>
        <authorList>
            <person name="Ichikawa N."/>
            <person name="Katano-Makiyama Y."/>
            <person name="Hidaka K."/>
        </authorList>
    </citation>
    <scope>NUCLEOTIDE SEQUENCE [LARGE SCALE GENOMIC DNA]</scope>
    <source>
        <strain evidence="1 2">NBRC 107630</strain>
    </source>
</reference>
<dbReference type="InterPro" id="IPR015943">
    <property type="entry name" value="WD40/YVTN_repeat-like_dom_sf"/>
</dbReference>